<reference evidence="5" key="2">
    <citation type="submission" date="2017-06" db="EMBL/GenBank/DDBJ databases">
        <title>Whole genome sequence of Laribacter hongkongensis LHGZ1.</title>
        <authorList>
            <person name="Chen D."/>
            <person name="Wu H."/>
            <person name="Chen J."/>
        </authorList>
    </citation>
    <scope>NUCLEOTIDE SEQUENCE [LARGE SCALE GENOMIC DNA]</scope>
    <source>
        <strain evidence="5">LHGZ1</strain>
    </source>
</reference>
<dbReference type="AlphaFoldDB" id="A0A248LG32"/>
<dbReference type="EMBL" id="JAJAXM010000002">
    <property type="protein sequence ID" value="MCG9024486.1"/>
    <property type="molecule type" value="Genomic_DNA"/>
</dbReference>
<keyword evidence="3" id="KW-0830">Ubiquinone</keyword>
<organism evidence="3 5">
    <name type="scientific">Laribacter hongkongensis</name>
    <dbReference type="NCBI Taxonomy" id="168471"/>
    <lineage>
        <taxon>Bacteria</taxon>
        <taxon>Pseudomonadati</taxon>
        <taxon>Pseudomonadota</taxon>
        <taxon>Betaproteobacteria</taxon>
        <taxon>Neisseriales</taxon>
        <taxon>Aquaspirillaceae</taxon>
        <taxon>Laribacter</taxon>
    </lineage>
</organism>
<evidence type="ECO:0000259" key="2">
    <source>
        <dbReference type="Pfam" id="PF03364"/>
    </source>
</evidence>
<dbReference type="GO" id="GO:0048039">
    <property type="term" value="F:ubiquinone binding"/>
    <property type="evidence" value="ECO:0007669"/>
    <property type="project" value="InterPro"/>
</dbReference>
<evidence type="ECO:0000313" key="5">
    <source>
        <dbReference type="Proteomes" id="UP000197424"/>
    </source>
</evidence>
<dbReference type="InterPro" id="IPR023393">
    <property type="entry name" value="START-like_dom_sf"/>
</dbReference>
<sequence>MSVIEKTVLVAHTPVQMFDLVNDVARYPKFLPWCSQTEEVEGDGTYMVARLHIDYLKIRQHFTTRNQLVPGELIDMQLVDGPFRQLAGSWRFYPLGEFGCKIVFELRYDFSSRLLETVIGPVFGRIMTSLVDAFIEEADRVYGDD</sequence>
<dbReference type="Proteomes" id="UP000197424">
    <property type="component" value="Chromosome"/>
</dbReference>
<evidence type="ECO:0000313" key="4">
    <source>
        <dbReference type="EMBL" id="MCG9024486.1"/>
    </source>
</evidence>
<dbReference type="Gene3D" id="3.30.530.20">
    <property type="match status" value="1"/>
</dbReference>
<dbReference type="Pfam" id="PF03364">
    <property type="entry name" value="Polyketide_cyc"/>
    <property type="match status" value="1"/>
</dbReference>
<name>A0A248LG32_9NEIS</name>
<evidence type="ECO:0000256" key="1">
    <source>
        <dbReference type="ARBA" id="ARBA00008918"/>
    </source>
</evidence>
<feature type="domain" description="Coenzyme Q-binding protein COQ10 START" evidence="2">
    <location>
        <begin position="10"/>
        <end position="134"/>
    </location>
</feature>
<dbReference type="PANTHER" id="PTHR12901">
    <property type="entry name" value="SPERM PROTEIN HOMOLOG"/>
    <property type="match status" value="1"/>
</dbReference>
<dbReference type="Proteomes" id="UP001200247">
    <property type="component" value="Unassembled WGS sequence"/>
</dbReference>
<reference evidence="4 6" key="4">
    <citation type="submission" date="2021-10" db="EMBL/GenBank/DDBJ databases">
        <title>Whole-genome sequencing analysis of Laribacter hongkongensis: virulence gene profiles, carbohydrate-active enzyme prediction, and antimicrobial resistance characterization.</title>
        <authorList>
            <person name="Yuan P."/>
            <person name="Zhan Y."/>
            <person name="Chen D."/>
        </authorList>
    </citation>
    <scope>NUCLEOTIDE SEQUENCE [LARGE SCALE GENOMIC DNA]</scope>
    <source>
        <strain evidence="4 6">W67</strain>
    </source>
</reference>
<gene>
    <name evidence="4" type="ORF">LH440_00935</name>
    <name evidence="3" type="ORF">LHGZ1_0771</name>
</gene>
<protein>
    <submittedName>
        <fullName evidence="4">Type II toxin-antitoxin system RatA family toxin</fullName>
    </submittedName>
    <submittedName>
        <fullName evidence="3">Ubiquinone-binding protein</fullName>
    </submittedName>
</protein>
<dbReference type="PANTHER" id="PTHR12901:SF10">
    <property type="entry name" value="COENZYME Q-BINDING PROTEIN COQ10, MITOCHONDRIAL"/>
    <property type="match status" value="1"/>
</dbReference>
<proteinExistence type="inferred from homology"/>
<evidence type="ECO:0000313" key="6">
    <source>
        <dbReference type="Proteomes" id="UP001200247"/>
    </source>
</evidence>
<dbReference type="EMBL" id="CP022115">
    <property type="protein sequence ID" value="ASJ23602.1"/>
    <property type="molecule type" value="Genomic_DNA"/>
</dbReference>
<dbReference type="CDD" id="cd07813">
    <property type="entry name" value="COQ10p_like"/>
    <property type="match status" value="1"/>
</dbReference>
<dbReference type="InterPro" id="IPR005031">
    <property type="entry name" value="COQ10_START"/>
</dbReference>
<accession>A0A248LG32</accession>
<dbReference type="OrthoDB" id="9804759at2"/>
<evidence type="ECO:0000313" key="3">
    <source>
        <dbReference type="EMBL" id="ASJ23602.1"/>
    </source>
</evidence>
<dbReference type="SUPFAM" id="SSF55961">
    <property type="entry name" value="Bet v1-like"/>
    <property type="match status" value="1"/>
</dbReference>
<comment type="similarity">
    <text evidence="1">Belongs to the ribosome association toxin RatA family.</text>
</comment>
<reference evidence="3" key="3">
    <citation type="submission" date="2017-06" db="EMBL/GenBank/DDBJ databases">
        <authorList>
            <person name="Kim H.J."/>
            <person name="Triplett B.A."/>
        </authorList>
    </citation>
    <scope>NUCLEOTIDE SEQUENCE</scope>
    <source>
        <strain evidence="3">HLGZ1</strain>
    </source>
</reference>
<dbReference type="GO" id="GO:0045333">
    <property type="term" value="P:cellular respiration"/>
    <property type="evidence" value="ECO:0007669"/>
    <property type="project" value="InterPro"/>
</dbReference>
<reference evidence="3" key="1">
    <citation type="journal article" date="2017" name="J. Antimicrob. Chemother.">
        <title>Emergence and genomic analysis of MDR Laribacter hongkongensis strain HLGZ1 from Guangzhou, China.</title>
        <authorList>
            <person name="Wu H.K."/>
            <person name="Chen J.H."/>
            <person name="Yang L."/>
            <person name="Li A.R."/>
            <person name="Su D.H."/>
            <person name="Lin Y.P."/>
            <person name="Chen D.Q."/>
        </authorList>
    </citation>
    <scope>NUCLEOTIDE SEQUENCE</scope>
    <source>
        <strain evidence="3">HLGZ1</strain>
    </source>
</reference>
<dbReference type="InterPro" id="IPR044996">
    <property type="entry name" value="COQ10-like"/>
</dbReference>
<dbReference type="RefSeq" id="WP_088860189.1">
    <property type="nucleotide sequence ID" value="NZ_CP022115.1"/>
</dbReference>